<dbReference type="OrthoDB" id="9770043at2"/>
<evidence type="ECO:0000313" key="3">
    <source>
        <dbReference type="EMBL" id="TWT38070.1"/>
    </source>
</evidence>
<feature type="chain" id="PRO_5022817160" description="Glucose/Sorbosone dehydrogenase domain-containing protein" evidence="1">
    <location>
        <begin position="22"/>
        <end position="513"/>
    </location>
</feature>
<keyword evidence="1" id="KW-0732">Signal</keyword>
<evidence type="ECO:0000259" key="2">
    <source>
        <dbReference type="Pfam" id="PF07995"/>
    </source>
</evidence>
<organism evidence="3 4">
    <name type="scientific">Posidoniimonas corsicana</name>
    <dbReference type="NCBI Taxonomy" id="1938618"/>
    <lineage>
        <taxon>Bacteria</taxon>
        <taxon>Pseudomonadati</taxon>
        <taxon>Planctomycetota</taxon>
        <taxon>Planctomycetia</taxon>
        <taxon>Pirellulales</taxon>
        <taxon>Lacipirellulaceae</taxon>
        <taxon>Posidoniimonas</taxon>
    </lineage>
</organism>
<name>A0A5C5VJG3_9BACT</name>
<evidence type="ECO:0000313" key="4">
    <source>
        <dbReference type="Proteomes" id="UP000316714"/>
    </source>
</evidence>
<dbReference type="Gene3D" id="2.120.10.30">
    <property type="entry name" value="TolB, C-terminal domain"/>
    <property type="match status" value="1"/>
</dbReference>
<dbReference type="PROSITE" id="PS00018">
    <property type="entry name" value="EF_HAND_1"/>
    <property type="match status" value="1"/>
</dbReference>
<dbReference type="SUPFAM" id="SSF50952">
    <property type="entry name" value="Soluble quinoprotein glucose dehydrogenase"/>
    <property type="match status" value="1"/>
</dbReference>
<evidence type="ECO:0000256" key="1">
    <source>
        <dbReference type="SAM" id="SignalP"/>
    </source>
</evidence>
<dbReference type="InterPro" id="IPR012938">
    <property type="entry name" value="Glc/Sorbosone_DH"/>
</dbReference>
<comment type="caution">
    <text evidence="3">The sequence shown here is derived from an EMBL/GenBank/DDBJ whole genome shotgun (WGS) entry which is preliminary data.</text>
</comment>
<dbReference type="Pfam" id="PF07995">
    <property type="entry name" value="GSDH"/>
    <property type="match status" value="1"/>
</dbReference>
<gene>
    <name evidence="3" type="ORF">KOR34_30380</name>
</gene>
<dbReference type="AlphaFoldDB" id="A0A5C5VJG3"/>
<sequence length="513" mass="54795" precursor="true">MVLRFGYLSLLSLVTLAGASAQTVSIGGHEYLIERIGGVEIPGAFNDPGDFTQPTYVTQAPNDNNTLYIVERTEASNINSEVGRILRFDPQTNASSTYLDLHGAVNADGGIATLAFHPDFGNNGLFYVAMNSNTGGGDRNRLLEFHDSGAGAPTLSRTLLDYPRLANNFHTINWVGFQPGDASHQLYVTTGDGGTQAAQTQFNPALIEDPNSPYGKILRFDLEADFASSASDATHDGIEVVSLGHRNPYRASFDQQGNLFFAEVGFNQVEELNFLSAEQIASPEIEDYGWTAREGTIATPVSGVGGPKGPNDIDPFFDYLHPGVNAASVGYTGETSLRGQSVTGGYLINNRYFFGDFVNGTVYSGAWDGASLTDIVDHTIELEDALNDGIAWVASFSADNAGNLYILDFGDNFFSNPGTGEVFKLSPNFLPGDYNDDGAVDAADYTAWRDFVGRPPGRLPNDIDGGVIGEAQYLTWRANYGRTLASAGAASAPEPAAVLLAAIAAGVSGRRRR</sequence>
<accession>A0A5C5VJG3</accession>
<proteinExistence type="predicted"/>
<keyword evidence="4" id="KW-1185">Reference proteome</keyword>
<feature type="signal peptide" evidence="1">
    <location>
        <begin position="1"/>
        <end position="21"/>
    </location>
</feature>
<dbReference type="RefSeq" id="WP_146565359.1">
    <property type="nucleotide sequence ID" value="NZ_SIHJ01000001.1"/>
</dbReference>
<dbReference type="EMBL" id="SIHJ01000001">
    <property type="protein sequence ID" value="TWT38070.1"/>
    <property type="molecule type" value="Genomic_DNA"/>
</dbReference>
<protein>
    <recommendedName>
        <fullName evidence="2">Glucose/Sorbosone dehydrogenase domain-containing protein</fullName>
    </recommendedName>
</protein>
<dbReference type="PANTHER" id="PTHR19328:SF75">
    <property type="entry name" value="ALDOSE SUGAR DEHYDROGENASE YLII"/>
    <property type="match status" value="1"/>
</dbReference>
<reference evidence="3 4" key="1">
    <citation type="submission" date="2019-02" db="EMBL/GenBank/DDBJ databases">
        <title>Deep-cultivation of Planctomycetes and their phenomic and genomic characterization uncovers novel biology.</title>
        <authorList>
            <person name="Wiegand S."/>
            <person name="Jogler M."/>
            <person name="Boedeker C."/>
            <person name="Pinto D."/>
            <person name="Vollmers J."/>
            <person name="Rivas-Marin E."/>
            <person name="Kohn T."/>
            <person name="Peeters S.H."/>
            <person name="Heuer A."/>
            <person name="Rast P."/>
            <person name="Oberbeckmann S."/>
            <person name="Bunk B."/>
            <person name="Jeske O."/>
            <person name="Meyerdierks A."/>
            <person name="Storesund J.E."/>
            <person name="Kallscheuer N."/>
            <person name="Luecker S."/>
            <person name="Lage O.M."/>
            <person name="Pohl T."/>
            <person name="Merkel B.J."/>
            <person name="Hornburger P."/>
            <person name="Mueller R.-W."/>
            <person name="Bruemmer F."/>
            <person name="Labrenz M."/>
            <person name="Spormann A.M."/>
            <person name="Op Den Camp H."/>
            <person name="Overmann J."/>
            <person name="Amann R."/>
            <person name="Jetten M.S.M."/>
            <person name="Mascher T."/>
            <person name="Medema M.H."/>
            <person name="Devos D.P."/>
            <person name="Kaster A.-K."/>
            <person name="Ovreas L."/>
            <person name="Rohde M."/>
            <person name="Galperin M.Y."/>
            <person name="Jogler C."/>
        </authorList>
    </citation>
    <scope>NUCLEOTIDE SEQUENCE [LARGE SCALE GENOMIC DNA]</scope>
    <source>
        <strain evidence="3 4">KOR34</strain>
    </source>
</reference>
<dbReference type="InterPro" id="IPR011041">
    <property type="entry name" value="Quinoprot_gluc/sorb_DH_b-prop"/>
</dbReference>
<dbReference type="PANTHER" id="PTHR19328">
    <property type="entry name" value="HEDGEHOG-INTERACTING PROTEIN"/>
    <property type="match status" value="1"/>
</dbReference>
<dbReference type="InterPro" id="IPR011042">
    <property type="entry name" value="6-blade_b-propeller_TolB-like"/>
</dbReference>
<dbReference type="Proteomes" id="UP000316714">
    <property type="component" value="Unassembled WGS sequence"/>
</dbReference>
<feature type="domain" description="Glucose/Sorbosone dehydrogenase" evidence="2">
    <location>
        <begin position="82"/>
        <end position="291"/>
    </location>
</feature>
<dbReference type="InterPro" id="IPR018247">
    <property type="entry name" value="EF_Hand_1_Ca_BS"/>
</dbReference>